<organism evidence="1 2">
    <name type="scientific">Pseudocitrobacter corydidari</name>
    <dbReference type="NCBI Taxonomy" id="2891570"/>
    <lineage>
        <taxon>Bacteria</taxon>
        <taxon>Pseudomonadati</taxon>
        <taxon>Pseudomonadota</taxon>
        <taxon>Gammaproteobacteria</taxon>
        <taxon>Enterobacterales</taxon>
        <taxon>Enterobacteriaceae</taxon>
        <taxon>Pseudocitrobacter</taxon>
    </lineage>
</organism>
<dbReference type="EMBL" id="CP087880">
    <property type="protein sequence ID" value="UGS40222.1"/>
    <property type="molecule type" value="Genomic_DNA"/>
</dbReference>
<keyword evidence="2" id="KW-1185">Reference proteome</keyword>
<dbReference type="Proteomes" id="UP001199659">
    <property type="component" value="Chromosome"/>
</dbReference>
<sequence length="158" mass="17682">MNIRIFLAISILLTPFVLQAEISEHQKRTLEFAEHSLVQGKGVESELGLAVIGEGNGPLSLQFLAELVRWRRGMDAGNGESFTCYLLSKGKAILPYLERLDPLTLRKQCVAEFNEGKYGLEARDELESVCRSEKHIRAEIAQIIAGIHDGILCNDEDW</sequence>
<evidence type="ECO:0000313" key="2">
    <source>
        <dbReference type="Proteomes" id="UP001199659"/>
    </source>
</evidence>
<protein>
    <submittedName>
        <fullName evidence="1">Uncharacterized protein</fullName>
    </submittedName>
</protein>
<gene>
    <name evidence="1" type="ORF">G163CM_09150</name>
</gene>
<name>A0ABY3S2F7_9ENTR</name>
<proteinExistence type="predicted"/>
<dbReference type="RefSeq" id="WP_231827069.1">
    <property type="nucleotide sequence ID" value="NZ_CP087880.1"/>
</dbReference>
<dbReference type="InterPro" id="IPR028955">
    <property type="entry name" value="Imm57"/>
</dbReference>
<evidence type="ECO:0000313" key="1">
    <source>
        <dbReference type="EMBL" id="UGS40222.1"/>
    </source>
</evidence>
<dbReference type="Pfam" id="PF15596">
    <property type="entry name" value="Imm57"/>
    <property type="match status" value="1"/>
</dbReference>
<reference evidence="1 2" key="1">
    <citation type="journal article" date="2022" name="Int. J. Syst. Evol. Microbiol.">
        <title>Pseudocitrobacter corydidari sp. nov., isolated from the Asian emerald cockroach Corydidarum magnifica.</title>
        <authorList>
            <person name="Guzman J."/>
            <person name="Poehlein A."/>
            <person name="Glaeser S.P."/>
            <person name="Schwengers O."/>
            <person name="Blom J."/>
            <person name="Hollensteiner J."/>
            <person name="Kampfer P."/>
            <person name="Vilcinskas A."/>
        </authorList>
    </citation>
    <scope>NUCLEOTIDE SEQUENCE [LARGE SCALE GENOMIC DNA]</scope>
    <source>
        <strain evidence="1">G163CM</strain>
    </source>
</reference>
<accession>A0ABY3S2F7</accession>